<sequence length="77" mass="8643">MVPQVLPGVETVYSCKESHRDMRINILMRSSSLHHSGSGTLEETTKPPRSVVVFFKVKFDENFVGNAKGDEFIDGCR</sequence>
<dbReference type="EMBL" id="BKCJ011017388">
    <property type="protein sequence ID" value="GFC67853.1"/>
    <property type="molecule type" value="Genomic_DNA"/>
</dbReference>
<comment type="caution">
    <text evidence="1">The sequence shown here is derived from an EMBL/GenBank/DDBJ whole genome shotgun (WGS) entry which is preliminary data.</text>
</comment>
<gene>
    <name evidence="1" type="ORF">Tci_839823</name>
</gene>
<organism evidence="1">
    <name type="scientific">Tanacetum cinerariifolium</name>
    <name type="common">Dalmatian daisy</name>
    <name type="synonym">Chrysanthemum cinerariifolium</name>
    <dbReference type="NCBI Taxonomy" id="118510"/>
    <lineage>
        <taxon>Eukaryota</taxon>
        <taxon>Viridiplantae</taxon>
        <taxon>Streptophyta</taxon>
        <taxon>Embryophyta</taxon>
        <taxon>Tracheophyta</taxon>
        <taxon>Spermatophyta</taxon>
        <taxon>Magnoliopsida</taxon>
        <taxon>eudicotyledons</taxon>
        <taxon>Gunneridae</taxon>
        <taxon>Pentapetalae</taxon>
        <taxon>asterids</taxon>
        <taxon>campanulids</taxon>
        <taxon>Asterales</taxon>
        <taxon>Asteraceae</taxon>
        <taxon>Asteroideae</taxon>
        <taxon>Anthemideae</taxon>
        <taxon>Anthemidinae</taxon>
        <taxon>Tanacetum</taxon>
    </lineage>
</organism>
<evidence type="ECO:0000313" key="1">
    <source>
        <dbReference type="EMBL" id="GFC67853.1"/>
    </source>
</evidence>
<name>A0A699QGA2_TANCI</name>
<feature type="non-terminal residue" evidence="1">
    <location>
        <position position="1"/>
    </location>
</feature>
<protein>
    <submittedName>
        <fullName evidence="1">Uncharacterized protein</fullName>
    </submittedName>
</protein>
<accession>A0A699QGA2</accession>
<dbReference type="AlphaFoldDB" id="A0A699QGA2"/>
<proteinExistence type="predicted"/>
<reference evidence="1" key="1">
    <citation type="journal article" date="2019" name="Sci. Rep.">
        <title>Draft genome of Tanacetum cinerariifolium, the natural source of mosquito coil.</title>
        <authorList>
            <person name="Yamashiro T."/>
            <person name="Shiraishi A."/>
            <person name="Satake H."/>
            <person name="Nakayama K."/>
        </authorList>
    </citation>
    <scope>NUCLEOTIDE SEQUENCE</scope>
</reference>